<keyword evidence="1" id="KW-0732">Signal</keyword>
<gene>
    <name evidence="3" type="ORF">LXD69_14295</name>
</gene>
<reference evidence="3" key="1">
    <citation type="submission" date="2021-12" db="EMBL/GenBank/DDBJ databases">
        <authorList>
            <person name="Cha I.-T."/>
            <person name="Lee K.-E."/>
            <person name="Park S.-J."/>
        </authorList>
    </citation>
    <scope>NUCLEOTIDE SEQUENCE</scope>
    <source>
        <strain evidence="3">YSM-43</strain>
    </source>
</reference>
<organism evidence="3 4">
    <name type="scientific">Flavobacterium sediminilitoris</name>
    <dbReference type="NCBI Taxonomy" id="2024526"/>
    <lineage>
        <taxon>Bacteria</taxon>
        <taxon>Pseudomonadati</taxon>
        <taxon>Bacteroidota</taxon>
        <taxon>Flavobacteriia</taxon>
        <taxon>Flavobacteriales</taxon>
        <taxon>Flavobacteriaceae</taxon>
        <taxon>Flavobacterium</taxon>
    </lineage>
</organism>
<dbReference type="Proteomes" id="UP000830454">
    <property type="component" value="Chromosome"/>
</dbReference>
<dbReference type="InterPro" id="IPR016087">
    <property type="entry name" value="Chalcone_isomerase"/>
</dbReference>
<reference evidence="3" key="2">
    <citation type="submission" date="2022-04" db="EMBL/GenBank/DDBJ databases">
        <title>Complete Genome Sequence of Flavobacterium sediminilitoris YSM-43, Isolated from a Tidal Sediment.</title>
        <authorList>
            <person name="Lee P.A."/>
        </authorList>
    </citation>
    <scope>NUCLEOTIDE SEQUENCE</scope>
    <source>
        <strain evidence="3">YSM-43</strain>
    </source>
</reference>
<dbReference type="InterPro" id="IPR016088">
    <property type="entry name" value="Chalcone_isomerase_3-sand"/>
</dbReference>
<dbReference type="Gene3D" id="3.50.70.10">
    <property type="match status" value="1"/>
</dbReference>
<name>A0ABY4HKV9_9FLAO</name>
<protein>
    <submittedName>
        <fullName evidence="3">Chalcone isomerase family protein</fullName>
    </submittedName>
</protein>
<dbReference type="EMBL" id="CP090145">
    <property type="protein sequence ID" value="UOX33203.1"/>
    <property type="molecule type" value="Genomic_DNA"/>
</dbReference>
<feature type="signal peptide" evidence="1">
    <location>
        <begin position="1"/>
        <end position="18"/>
    </location>
</feature>
<evidence type="ECO:0000313" key="4">
    <source>
        <dbReference type="Proteomes" id="UP000830454"/>
    </source>
</evidence>
<evidence type="ECO:0000313" key="3">
    <source>
        <dbReference type="EMBL" id="UOX33203.1"/>
    </source>
</evidence>
<feature type="domain" description="Chalcone isomerase" evidence="2">
    <location>
        <begin position="22"/>
        <end position="191"/>
    </location>
</feature>
<dbReference type="Pfam" id="PF16036">
    <property type="entry name" value="Chalcone_3"/>
    <property type="match status" value="1"/>
</dbReference>
<feature type="chain" id="PRO_5047429410" evidence="1">
    <location>
        <begin position="19"/>
        <end position="192"/>
    </location>
</feature>
<dbReference type="RefSeq" id="WP_045967369.1">
    <property type="nucleotide sequence ID" value="NZ_CP090145.1"/>
</dbReference>
<keyword evidence="4" id="KW-1185">Reference proteome</keyword>
<dbReference type="InterPro" id="IPR036298">
    <property type="entry name" value="Chalcone_isomerase_sf"/>
</dbReference>
<dbReference type="SUPFAM" id="SSF54626">
    <property type="entry name" value="Chalcone isomerase"/>
    <property type="match status" value="1"/>
</dbReference>
<accession>A0ABY4HKV9</accession>
<proteinExistence type="predicted"/>
<evidence type="ECO:0000259" key="2">
    <source>
        <dbReference type="Pfam" id="PF16036"/>
    </source>
</evidence>
<keyword evidence="3" id="KW-0413">Isomerase</keyword>
<evidence type="ECO:0000256" key="1">
    <source>
        <dbReference type="SAM" id="SignalP"/>
    </source>
</evidence>
<sequence length="192" mass="22276">MKKTLLLTALFISSILFSQSHVEIDGIKIEKSIKVKDGNDKTKLSLNGYGIRDKMWINLYVQALYLEKKTDNADEILNSKNTIATRLYITSTLVTRQKLIKAIEEGMEKSYKGDLDPLRDRLNKFMSFFENELKAEGYVEFVYSQNDEKTYVFLNDDIIGEIEGLDFRKALFGIWLEERAVDKTLKRRLLGK</sequence>
<dbReference type="GO" id="GO:0016853">
    <property type="term" value="F:isomerase activity"/>
    <property type="evidence" value="ECO:0007669"/>
    <property type="project" value="UniProtKB-KW"/>
</dbReference>